<dbReference type="EMBL" id="JAAPAO010001011">
    <property type="protein sequence ID" value="KAF4651753.1"/>
    <property type="molecule type" value="Genomic_DNA"/>
</dbReference>
<dbReference type="Proteomes" id="UP000591131">
    <property type="component" value="Unassembled WGS sequence"/>
</dbReference>
<sequence>NLARPLDLSTASLSWNIAGCQVIPCPTKSGYIWVVKGGQLKESLYFSAPTLDFANDWIQAMDRASRRGEAPRLKTVNSSSSSSALEEMAAQSNAGSVEGSGKFWGLCVDLDGNVSESFASTEEEEI</sequence>
<feature type="region of interest" description="Disordered" evidence="1">
    <location>
        <begin position="69"/>
        <end position="98"/>
    </location>
</feature>
<evidence type="ECO:0000256" key="1">
    <source>
        <dbReference type="SAM" id="MobiDB-lite"/>
    </source>
</evidence>
<accession>A0A7J6KWN6</accession>
<dbReference type="AlphaFoldDB" id="A0A7J6KWN6"/>
<comment type="caution">
    <text evidence="2">The sequence shown here is derived from an EMBL/GenBank/DDBJ whole genome shotgun (WGS) entry which is preliminary data.</text>
</comment>
<feature type="non-terminal residue" evidence="2">
    <location>
        <position position="1"/>
    </location>
</feature>
<gene>
    <name evidence="2" type="ORF">FOL47_000209</name>
</gene>
<evidence type="ECO:0008006" key="4">
    <source>
        <dbReference type="Google" id="ProtNLM"/>
    </source>
</evidence>
<name>A0A7J6KWN6_PERCH</name>
<proteinExistence type="predicted"/>
<reference evidence="2 3" key="1">
    <citation type="submission" date="2020-04" db="EMBL/GenBank/DDBJ databases">
        <title>Perkinsus chesapeaki whole genome sequence.</title>
        <authorList>
            <person name="Bogema D.R."/>
        </authorList>
    </citation>
    <scope>NUCLEOTIDE SEQUENCE [LARGE SCALE GENOMIC DNA]</scope>
    <source>
        <strain evidence="2">ATCC PRA-425</strain>
    </source>
</reference>
<evidence type="ECO:0000313" key="2">
    <source>
        <dbReference type="EMBL" id="KAF4651753.1"/>
    </source>
</evidence>
<organism evidence="2 3">
    <name type="scientific">Perkinsus chesapeaki</name>
    <name type="common">Clam parasite</name>
    <name type="synonym">Perkinsus andrewsi</name>
    <dbReference type="NCBI Taxonomy" id="330153"/>
    <lineage>
        <taxon>Eukaryota</taxon>
        <taxon>Sar</taxon>
        <taxon>Alveolata</taxon>
        <taxon>Perkinsozoa</taxon>
        <taxon>Perkinsea</taxon>
        <taxon>Perkinsida</taxon>
        <taxon>Perkinsidae</taxon>
        <taxon>Perkinsus</taxon>
    </lineage>
</organism>
<keyword evidence="3" id="KW-1185">Reference proteome</keyword>
<evidence type="ECO:0000313" key="3">
    <source>
        <dbReference type="Proteomes" id="UP000591131"/>
    </source>
</evidence>
<protein>
    <recommendedName>
        <fullName evidence="4">PH domain-containing protein</fullName>
    </recommendedName>
</protein>
<dbReference type="SUPFAM" id="SSF50729">
    <property type="entry name" value="PH domain-like"/>
    <property type="match status" value="1"/>
</dbReference>